<gene>
    <name evidence="1" type="ORF">RchiOBHm_Chr2g0133771</name>
</gene>
<evidence type="ECO:0000313" key="1">
    <source>
        <dbReference type="EMBL" id="PRQ50490.1"/>
    </source>
</evidence>
<dbReference type="AlphaFoldDB" id="A0A2P6RVM8"/>
<name>A0A2P6RVM8_ROSCH</name>
<keyword evidence="2" id="KW-1185">Reference proteome</keyword>
<sequence length="41" mass="4794">MKTLPRTTLVAPMTRPHRSRTTMTLKKRTQQHFVCRSLAIV</sequence>
<protein>
    <submittedName>
        <fullName evidence="1">Uncharacterized protein</fullName>
    </submittedName>
</protein>
<comment type="caution">
    <text evidence="1">The sequence shown here is derived from an EMBL/GenBank/DDBJ whole genome shotgun (WGS) entry which is preliminary data.</text>
</comment>
<reference evidence="1 2" key="1">
    <citation type="journal article" date="2018" name="Nat. Genet.">
        <title>The Rosa genome provides new insights in the design of modern roses.</title>
        <authorList>
            <person name="Bendahmane M."/>
        </authorList>
    </citation>
    <scope>NUCLEOTIDE SEQUENCE [LARGE SCALE GENOMIC DNA]</scope>
    <source>
        <strain evidence="2">cv. Old Blush</strain>
    </source>
</reference>
<evidence type="ECO:0000313" key="2">
    <source>
        <dbReference type="Proteomes" id="UP000238479"/>
    </source>
</evidence>
<dbReference type="Gramene" id="PRQ50490">
    <property type="protein sequence ID" value="PRQ50490"/>
    <property type="gene ID" value="RchiOBHm_Chr2g0133771"/>
</dbReference>
<dbReference type="EMBL" id="PDCK01000040">
    <property type="protein sequence ID" value="PRQ50490.1"/>
    <property type="molecule type" value="Genomic_DNA"/>
</dbReference>
<organism evidence="1 2">
    <name type="scientific">Rosa chinensis</name>
    <name type="common">China rose</name>
    <dbReference type="NCBI Taxonomy" id="74649"/>
    <lineage>
        <taxon>Eukaryota</taxon>
        <taxon>Viridiplantae</taxon>
        <taxon>Streptophyta</taxon>
        <taxon>Embryophyta</taxon>
        <taxon>Tracheophyta</taxon>
        <taxon>Spermatophyta</taxon>
        <taxon>Magnoliopsida</taxon>
        <taxon>eudicotyledons</taxon>
        <taxon>Gunneridae</taxon>
        <taxon>Pentapetalae</taxon>
        <taxon>rosids</taxon>
        <taxon>fabids</taxon>
        <taxon>Rosales</taxon>
        <taxon>Rosaceae</taxon>
        <taxon>Rosoideae</taxon>
        <taxon>Rosoideae incertae sedis</taxon>
        <taxon>Rosa</taxon>
    </lineage>
</organism>
<dbReference type="Proteomes" id="UP000238479">
    <property type="component" value="Chromosome 2"/>
</dbReference>
<proteinExistence type="predicted"/>
<accession>A0A2P6RVM8</accession>